<evidence type="ECO:0000256" key="2">
    <source>
        <dbReference type="ARBA" id="ARBA00007349"/>
    </source>
</evidence>
<reference evidence="8 9" key="1">
    <citation type="journal article" date="2024" name="Nat. Commun.">
        <title>Phylogenomics reveals the evolutionary origins of lichenization in chlorophyte algae.</title>
        <authorList>
            <person name="Puginier C."/>
            <person name="Libourel C."/>
            <person name="Otte J."/>
            <person name="Skaloud P."/>
            <person name="Haon M."/>
            <person name="Grisel S."/>
            <person name="Petersen M."/>
            <person name="Berrin J.G."/>
            <person name="Delaux P.M."/>
            <person name="Dal Grande F."/>
            <person name="Keller J."/>
        </authorList>
    </citation>
    <scope>NUCLEOTIDE SEQUENCE [LARGE SCALE GENOMIC DNA]</scope>
    <source>
        <strain evidence="8 9">SAG 2036</strain>
    </source>
</reference>
<proteinExistence type="inferred from homology"/>
<feature type="transmembrane region" description="Helical" evidence="7">
    <location>
        <begin position="70"/>
        <end position="89"/>
    </location>
</feature>
<protein>
    <submittedName>
        <fullName evidence="8">Uncharacterized protein</fullName>
    </submittedName>
</protein>
<comment type="subcellular location">
    <subcellularLocation>
        <location evidence="1">Plastid</location>
        <location evidence="1">Chloroplast inner membrane</location>
        <topology evidence="1">Multi-pass membrane protein</topology>
    </subcellularLocation>
</comment>
<dbReference type="AlphaFoldDB" id="A0AAW1NRA8"/>
<feature type="transmembrane region" description="Helical" evidence="7">
    <location>
        <begin position="179"/>
        <end position="199"/>
    </location>
</feature>
<sequence>MKKLGISVGVAAVLYFIPPPSGVTVQAWHLLSIFVGTIVGIVTQPLALGAVAWLGIAACMLTKTLTFSQAFTAFSSEIPWLIAIAYWLSGGFIKSGLGNRIAYAIVSAFGKTTLGLTYSLVFAEALLAPAIPSVAARAGGIFFPLAQALCLACDSDPKNGTENRMGAYLMKTCFQTSTISSAMFITAMAANPLAVNLAADALGSSISWGQWALAGLVPGLICLVTVPLILYVVYPPQVKDTPEAPKRAKEELDKLGPLSLNEKITAGALSLTVALWIFGGSLGINAVAAALLGLSILLITNVTTWKECVGNFQAWDTYTWFAALISMATFLNKFGFISWFSAQVVKLVSSQGLSWQPAFGLITLMYFYSHYFFASGAAHIGAMYTAFLSVAIATGAPPMVAALALGQLSNVMGCLTTYGIGSAPPYFGAGYVPQQQWFKLGFMLSIWYLLVWTFAGGAWWKVIGLW</sequence>
<name>A0AAW1NRA8_9CHLO</name>
<comment type="caution">
    <text evidence="8">The sequence shown here is derived from an EMBL/GenBank/DDBJ whole genome shotgun (WGS) entry which is preliminary data.</text>
</comment>
<evidence type="ECO:0000256" key="5">
    <source>
        <dbReference type="ARBA" id="ARBA00022989"/>
    </source>
</evidence>
<dbReference type="Pfam" id="PF00939">
    <property type="entry name" value="Na_sulph_symp"/>
    <property type="match status" value="1"/>
</dbReference>
<accession>A0AAW1NRA8</accession>
<keyword evidence="9" id="KW-1185">Reference proteome</keyword>
<evidence type="ECO:0000313" key="8">
    <source>
        <dbReference type="EMBL" id="KAK9791387.1"/>
    </source>
</evidence>
<dbReference type="InterPro" id="IPR001898">
    <property type="entry name" value="SLC13A/DASS"/>
</dbReference>
<feature type="transmembrane region" description="Helical" evidence="7">
    <location>
        <begin position="352"/>
        <end position="368"/>
    </location>
</feature>
<evidence type="ECO:0000256" key="4">
    <source>
        <dbReference type="ARBA" id="ARBA00022780"/>
    </source>
</evidence>
<evidence type="ECO:0000256" key="3">
    <source>
        <dbReference type="ARBA" id="ARBA00022692"/>
    </source>
</evidence>
<evidence type="ECO:0000313" key="9">
    <source>
        <dbReference type="Proteomes" id="UP001465755"/>
    </source>
</evidence>
<keyword evidence="6 7" id="KW-0472">Membrane</keyword>
<gene>
    <name evidence="8" type="ORF">WJX73_010829</name>
</gene>
<feature type="transmembrane region" description="Helical" evidence="7">
    <location>
        <begin position="211"/>
        <end position="234"/>
    </location>
</feature>
<feature type="transmembrane region" description="Helical" evidence="7">
    <location>
        <begin position="101"/>
        <end position="127"/>
    </location>
</feature>
<feature type="transmembrane region" description="Helical" evidence="7">
    <location>
        <begin position="32"/>
        <end position="58"/>
    </location>
</feature>
<keyword evidence="5 7" id="KW-1133">Transmembrane helix</keyword>
<dbReference type="PANTHER" id="PTHR42826">
    <property type="entry name" value="DICARBOXYLATE TRANSPORTER 2.1, CHLOROPLASTIC"/>
    <property type="match status" value="1"/>
</dbReference>
<dbReference type="NCBIfam" id="TIGR00785">
    <property type="entry name" value="dass"/>
    <property type="match status" value="1"/>
</dbReference>
<dbReference type="EMBL" id="JALJOQ010000178">
    <property type="protein sequence ID" value="KAK9791387.1"/>
    <property type="molecule type" value="Genomic_DNA"/>
</dbReference>
<dbReference type="Proteomes" id="UP001465755">
    <property type="component" value="Unassembled WGS sequence"/>
</dbReference>
<keyword evidence="4" id="KW-0934">Plastid</keyword>
<organism evidence="8 9">
    <name type="scientific">Symbiochloris irregularis</name>
    <dbReference type="NCBI Taxonomy" id="706552"/>
    <lineage>
        <taxon>Eukaryota</taxon>
        <taxon>Viridiplantae</taxon>
        <taxon>Chlorophyta</taxon>
        <taxon>core chlorophytes</taxon>
        <taxon>Trebouxiophyceae</taxon>
        <taxon>Trebouxiales</taxon>
        <taxon>Trebouxiaceae</taxon>
        <taxon>Symbiochloris</taxon>
    </lineage>
</organism>
<dbReference type="InterPro" id="IPR030676">
    <property type="entry name" value="CitT-rel"/>
</dbReference>
<evidence type="ECO:0000256" key="1">
    <source>
        <dbReference type="ARBA" id="ARBA00004478"/>
    </source>
</evidence>
<feature type="transmembrane region" description="Helical" evidence="7">
    <location>
        <begin position="440"/>
        <end position="460"/>
    </location>
</feature>
<feature type="transmembrane region" description="Helical" evidence="7">
    <location>
        <begin position="318"/>
        <end position="340"/>
    </location>
</feature>
<dbReference type="GO" id="GO:0009706">
    <property type="term" value="C:chloroplast inner membrane"/>
    <property type="evidence" value="ECO:0007669"/>
    <property type="project" value="UniProtKB-SubCell"/>
</dbReference>
<keyword evidence="3 7" id="KW-0812">Transmembrane</keyword>
<evidence type="ECO:0000256" key="7">
    <source>
        <dbReference type="SAM" id="Phobius"/>
    </source>
</evidence>
<dbReference type="PIRSF" id="PIRSF002457">
    <property type="entry name" value="DASS"/>
    <property type="match status" value="1"/>
</dbReference>
<comment type="similarity">
    <text evidence="2">Belongs to the SLC13A/DASS transporter (TC 2.A.47) family. DIT1 subfamily.</text>
</comment>
<keyword evidence="4" id="KW-1001">Plastid inner membrane</keyword>
<evidence type="ECO:0000256" key="6">
    <source>
        <dbReference type="ARBA" id="ARBA00023136"/>
    </source>
</evidence>
<dbReference type="GO" id="GO:0015140">
    <property type="term" value="F:malate transmembrane transporter activity"/>
    <property type="evidence" value="ECO:0007669"/>
    <property type="project" value="UniProtKB-ARBA"/>
</dbReference>
<feature type="transmembrane region" description="Helical" evidence="7">
    <location>
        <begin position="273"/>
        <end position="298"/>
    </location>
</feature>